<name>A0A9Q0SW96_9ROSI</name>
<accession>A0A9Q0SW96</accession>
<evidence type="ECO:0000259" key="1">
    <source>
        <dbReference type="PROSITE" id="PS50211"/>
    </source>
</evidence>
<dbReference type="Gene3D" id="3.40.50.11500">
    <property type="match status" value="1"/>
</dbReference>
<proteinExistence type="predicted"/>
<dbReference type="SMART" id="SM00799">
    <property type="entry name" value="DENN"/>
    <property type="match status" value="1"/>
</dbReference>
<organism evidence="2 3">
    <name type="scientific">Salix koriyanagi</name>
    <dbReference type="NCBI Taxonomy" id="2511006"/>
    <lineage>
        <taxon>Eukaryota</taxon>
        <taxon>Viridiplantae</taxon>
        <taxon>Streptophyta</taxon>
        <taxon>Embryophyta</taxon>
        <taxon>Tracheophyta</taxon>
        <taxon>Spermatophyta</taxon>
        <taxon>Magnoliopsida</taxon>
        <taxon>eudicotyledons</taxon>
        <taxon>Gunneridae</taxon>
        <taxon>Pentapetalae</taxon>
        <taxon>rosids</taxon>
        <taxon>fabids</taxon>
        <taxon>Malpighiales</taxon>
        <taxon>Salicaceae</taxon>
        <taxon>Saliceae</taxon>
        <taxon>Salix</taxon>
    </lineage>
</organism>
<dbReference type="InterPro" id="IPR001194">
    <property type="entry name" value="cDENN_dom"/>
</dbReference>
<dbReference type="Pfam" id="PF03456">
    <property type="entry name" value="uDENN"/>
    <property type="match status" value="1"/>
</dbReference>
<sequence>MGDLRVFCSAGVGSGDENYGWKQRISWDAVLYLPFLLDQYPPDNHSLYPPPPSQLPTCVLPAGVEFYPSGFDSNDSSTFPKSYPIVFTGSRQVSLVMEGSLIRSAIALSKFQQDIMGFLFAIEKCLLSVEAPPKDGLPHVEISFQPLVQCLDVDNLLKRFTAVFLERRILLRSNKYSLSTLASEAICHLIYPFTWQHVYIPLLFFIGVDYFDAPTPYMTGLH</sequence>
<reference evidence="2" key="2">
    <citation type="journal article" date="2023" name="Int. J. Mol. Sci.">
        <title>De Novo Assembly and Annotation of 11 Diverse Shrub Willow (Salix) Genomes Reveals Novel Gene Organization in Sex-Linked Regions.</title>
        <authorList>
            <person name="Hyden B."/>
            <person name="Feng K."/>
            <person name="Yates T.B."/>
            <person name="Jawdy S."/>
            <person name="Cereghino C."/>
            <person name="Smart L.B."/>
            <person name="Muchero W."/>
        </authorList>
    </citation>
    <scope>NUCLEOTIDE SEQUENCE</scope>
    <source>
        <tissue evidence="2">Shoot tip</tissue>
    </source>
</reference>
<reference evidence="2" key="1">
    <citation type="submission" date="2022-11" db="EMBL/GenBank/DDBJ databases">
        <authorList>
            <person name="Hyden B.L."/>
            <person name="Feng K."/>
            <person name="Yates T."/>
            <person name="Jawdy S."/>
            <person name="Smart L.B."/>
            <person name="Muchero W."/>
        </authorList>
    </citation>
    <scope>NUCLEOTIDE SEQUENCE</scope>
    <source>
        <tissue evidence="2">Shoot tip</tissue>
    </source>
</reference>
<protein>
    <submittedName>
        <fullName evidence="2">DENN DOMAIN-CONTAINING PROTEIN 3</fullName>
    </submittedName>
</protein>
<evidence type="ECO:0000313" key="3">
    <source>
        <dbReference type="Proteomes" id="UP001151752"/>
    </source>
</evidence>
<dbReference type="InterPro" id="IPR051696">
    <property type="entry name" value="DENN_Domain_GEFs"/>
</dbReference>
<dbReference type="GO" id="GO:0031410">
    <property type="term" value="C:cytoplasmic vesicle"/>
    <property type="evidence" value="ECO:0007669"/>
    <property type="project" value="TreeGrafter"/>
</dbReference>
<comment type="caution">
    <text evidence="2">The sequence shown here is derived from an EMBL/GenBank/DDBJ whole genome shotgun (WGS) entry which is preliminary data.</text>
</comment>
<dbReference type="PROSITE" id="PS50211">
    <property type="entry name" value="DENN"/>
    <property type="match status" value="1"/>
</dbReference>
<keyword evidence="3" id="KW-1185">Reference proteome</keyword>
<feature type="domain" description="UDENN" evidence="1">
    <location>
        <begin position="16"/>
        <end position="222"/>
    </location>
</feature>
<dbReference type="InterPro" id="IPR005113">
    <property type="entry name" value="uDENN_dom"/>
</dbReference>
<dbReference type="PANTHER" id="PTHR12296:SF21">
    <property type="entry name" value="DENN DOMAIN-CONTAINING PROTEIN 3"/>
    <property type="match status" value="1"/>
</dbReference>
<dbReference type="PANTHER" id="PTHR12296">
    <property type="entry name" value="DENN DOMAIN-CONTAINING PROTEIN 4"/>
    <property type="match status" value="1"/>
</dbReference>
<gene>
    <name evidence="2" type="ORF">OIU74_016030</name>
</gene>
<dbReference type="EMBL" id="JAPFFM010000018">
    <property type="protein sequence ID" value="KAJ6691445.1"/>
    <property type="molecule type" value="Genomic_DNA"/>
</dbReference>
<dbReference type="GO" id="GO:0032483">
    <property type="term" value="P:regulation of Rab protein signal transduction"/>
    <property type="evidence" value="ECO:0007669"/>
    <property type="project" value="TreeGrafter"/>
</dbReference>
<dbReference type="Pfam" id="PF02141">
    <property type="entry name" value="DENN"/>
    <property type="match status" value="1"/>
</dbReference>
<dbReference type="Proteomes" id="UP001151752">
    <property type="component" value="Chromosome 17"/>
</dbReference>
<dbReference type="AlphaFoldDB" id="A0A9Q0SW96"/>
<dbReference type="InterPro" id="IPR037516">
    <property type="entry name" value="Tripartite_DENN"/>
</dbReference>
<evidence type="ECO:0000313" key="2">
    <source>
        <dbReference type="EMBL" id="KAJ6691445.1"/>
    </source>
</evidence>
<dbReference type="InterPro" id="IPR043153">
    <property type="entry name" value="DENN_C"/>
</dbReference>